<evidence type="ECO:0000256" key="2">
    <source>
        <dbReference type="SAM" id="MobiDB-lite"/>
    </source>
</evidence>
<sequence length="647" mass="71038">MDDGGALELGEGDLPAPSTPRSARAVAEEGSPERTPGPGEGSPIDAPDTDLLLEASARSSRRAAALRGVLEGLRITRVPPPLPGHMRRQIAGRRPSSDQALDDDMASSWASEGLERAPPTDARNEEEPRRVPPQMPLPGGGGAPPNEYPWSTWGSDDFAQTPPAVSAEEPDPNYTAFEHPEESYRIQALEAREALGRCEAERSLREGQAAKREADLRNEIILLRSGQSRERERLRGEAKRLQTSLKDAHSRLKAESEAKAAAAAQASQLAARLADAEAKLEQLPALRRETMNLRQALVAARAESKLQVAAARRTEEAHAELRQSERTQRAVTEAAEKAGLHAQPGCAQQEEPQEPEEFKEPRERLERTGMAAMRTEARSRVRHAETRQRTLFQELRAEKEARASASETYEEELQQMQLRLAALQRAKEASERYVEEEEDAWIRSQKALRKAEAQAAEVSGTLSRSEAEAAAATQDAVLALAAQQAAEAGRRRLEAELSDLRERVGEVSARPSALRPPRMHRKLAAQSVRTPGNLKLACLYLHSVDDSKGGDQPFKAYFLGVQSKPLDELYLERLHPSLRAMFARHPESDPGVLPDAEGDVGTRGVPRMCTPKQATAKPFKMVQSLKKLKGPSAEVPVRSRENPASDR</sequence>
<accession>A0A812RJ25</accession>
<protein>
    <submittedName>
        <fullName evidence="3">SAMS2 protein</fullName>
    </submittedName>
</protein>
<evidence type="ECO:0000313" key="3">
    <source>
        <dbReference type="EMBL" id="CAE7442232.1"/>
    </source>
</evidence>
<feature type="region of interest" description="Disordered" evidence="2">
    <location>
        <begin position="341"/>
        <end position="363"/>
    </location>
</feature>
<feature type="coiled-coil region" evidence="1">
    <location>
        <begin position="406"/>
        <end position="510"/>
    </location>
</feature>
<feature type="region of interest" description="Disordered" evidence="2">
    <location>
        <begin position="627"/>
        <end position="647"/>
    </location>
</feature>
<evidence type="ECO:0000313" key="4">
    <source>
        <dbReference type="Proteomes" id="UP000604046"/>
    </source>
</evidence>
<keyword evidence="4" id="KW-1185">Reference proteome</keyword>
<feature type="compositionally biased region" description="Basic and acidic residues" evidence="2">
    <location>
        <begin position="637"/>
        <end position="647"/>
    </location>
</feature>
<reference evidence="3" key="1">
    <citation type="submission" date="2021-02" db="EMBL/GenBank/DDBJ databases">
        <authorList>
            <person name="Dougan E. K."/>
            <person name="Rhodes N."/>
            <person name="Thang M."/>
            <person name="Chan C."/>
        </authorList>
    </citation>
    <scope>NUCLEOTIDE SEQUENCE</scope>
</reference>
<comment type="caution">
    <text evidence="3">The sequence shown here is derived from an EMBL/GenBank/DDBJ whole genome shotgun (WGS) entry which is preliminary data.</text>
</comment>
<feature type="region of interest" description="Disordered" evidence="2">
    <location>
        <begin position="1"/>
        <end position="176"/>
    </location>
</feature>
<proteinExistence type="predicted"/>
<gene>
    <name evidence="3" type="primary">SAMS2</name>
    <name evidence="3" type="ORF">SNAT2548_LOCUS24041</name>
</gene>
<dbReference type="EMBL" id="CAJNDS010002343">
    <property type="protein sequence ID" value="CAE7442232.1"/>
    <property type="molecule type" value="Genomic_DNA"/>
</dbReference>
<dbReference type="AlphaFoldDB" id="A0A812RJ25"/>
<feature type="compositionally biased region" description="Low complexity" evidence="2">
    <location>
        <begin position="52"/>
        <end position="67"/>
    </location>
</feature>
<evidence type="ECO:0000256" key="1">
    <source>
        <dbReference type="SAM" id="Coils"/>
    </source>
</evidence>
<feature type="compositionally biased region" description="Low complexity" evidence="2">
    <location>
        <begin position="1"/>
        <end position="14"/>
    </location>
</feature>
<keyword evidence="1" id="KW-0175">Coiled coil</keyword>
<organism evidence="3 4">
    <name type="scientific">Symbiodinium natans</name>
    <dbReference type="NCBI Taxonomy" id="878477"/>
    <lineage>
        <taxon>Eukaryota</taxon>
        <taxon>Sar</taxon>
        <taxon>Alveolata</taxon>
        <taxon>Dinophyceae</taxon>
        <taxon>Suessiales</taxon>
        <taxon>Symbiodiniaceae</taxon>
        <taxon>Symbiodinium</taxon>
    </lineage>
</organism>
<feature type="region of interest" description="Disordered" evidence="2">
    <location>
        <begin position="226"/>
        <end position="261"/>
    </location>
</feature>
<name>A0A812RJ25_9DINO</name>
<feature type="compositionally biased region" description="Basic and acidic residues" evidence="2">
    <location>
        <begin position="227"/>
        <end position="258"/>
    </location>
</feature>
<dbReference type="Proteomes" id="UP000604046">
    <property type="component" value="Unassembled WGS sequence"/>
</dbReference>